<dbReference type="PROSITE" id="PS51549">
    <property type="entry name" value="DM13"/>
    <property type="match status" value="1"/>
</dbReference>
<dbReference type="Pfam" id="PF03351">
    <property type="entry name" value="DOMON"/>
    <property type="match status" value="2"/>
</dbReference>
<dbReference type="SMART" id="SM00665">
    <property type="entry name" value="B561"/>
    <property type="match status" value="1"/>
</dbReference>
<gene>
    <name evidence="13" type="ORF">AXF42_Ash018897</name>
</gene>
<evidence type="ECO:0000259" key="11">
    <source>
        <dbReference type="PROSITE" id="PS50939"/>
    </source>
</evidence>
<feature type="transmembrane region" description="Helical" evidence="8">
    <location>
        <begin position="828"/>
        <end position="847"/>
    </location>
</feature>
<evidence type="ECO:0000256" key="9">
    <source>
        <dbReference type="SAM" id="SignalP"/>
    </source>
</evidence>
<dbReference type="InterPro" id="IPR019545">
    <property type="entry name" value="DM13_domain"/>
</dbReference>
<dbReference type="SMART" id="SM00686">
    <property type="entry name" value="DM13"/>
    <property type="match status" value="1"/>
</dbReference>
<feature type="transmembrane region" description="Helical" evidence="8">
    <location>
        <begin position="751"/>
        <end position="770"/>
    </location>
</feature>
<evidence type="ECO:0000259" key="12">
    <source>
        <dbReference type="PROSITE" id="PS51549"/>
    </source>
</evidence>
<dbReference type="EMBL" id="KZ451912">
    <property type="protein sequence ID" value="PKA62902.1"/>
    <property type="molecule type" value="Genomic_DNA"/>
</dbReference>
<dbReference type="PANTHER" id="PTHR47281">
    <property type="entry name" value="OS09G0557700 PROTEIN"/>
    <property type="match status" value="1"/>
</dbReference>
<accession>A0A2I0B546</accession>
<keyword evidence="14" id="KW-1185">Reference proteome</keyword>
<dbReference type="Proteomes" id="UP000236161">
    <property type="component" value="Unassembled WGS sequence"/>
</dbReference>
<evidence type="ECO:0000256" key="4">
    <source>
        <dbReference type="ARBA" id="ARBA00022982"/>
    </source>
</evidence>
<feature type="signal peptide" evidence="9">
    <location>
        <begin position="1"/>
        <end position="17"/>
    </location>
</feature>
<dbReference type="InterPro" id="IPR045879">
    <property type="entry name" value="B561A"/>
</dbReference>
<evidence type="ECO:0000256" key="1">
    <source>
        <dbReference type="ARBA" id="ARBA00004370"/>
    </source>
</evidence>
<evidence type="ECO:0000313" key="13">
    <source>
        <dbReference type="EMBL" id="PKA62902.1"/>
    </source>
</evidence>
<dbReference type="InterPro" id="IPR005018">
    <property type="entry name" value="DOMON_domain"/>
</dbReference>
<evidence type="ECO:0000313" key="14">
    <source>
        <dbReference type="Proteomes" id="UP000236161"/>
    </source>
</evidence>
<dbReference type="Gene3D" id="1.20.120.1770">
    <property type="match status" value="1"/>
</dbReference>
<feature type="transmembrane region" description="Helical" evidence="8">
    <location>
        <begin position="687"/>
        <end position="707"/>
    </location>
</feature>
<dbReference type="PANTHER" id="PTHR47281:SF1">
    <property type="entry name" value="OS09G0557700 PROTEIN"/>
    <property type="match status" value="1"/>
</dbReference>
<feature type="domain" description="DOMON" evidence="10">
    <location>
        <begin position="182"/>
        <end position="327"/>
    </location>
</feature>
<dbReference type="AlphaFoldDB" id="A0A2I0B546"/>
<keyword evidence="6 8" id="KW-0472">Membrane</keyword>
<dbReference type="SMART" id="SM00664">
    <property type="entry name" value="DoH"/>
    <property type="match status" value="2"/>
</dbReference>
<organism evidence="13 14">
    <name type="scientific">Apostasia shenzhenica</name>
    <dbReference type="NCBI Taxonomy" id="1088818"/>
    <lineage>
        <taxon>Eukaryota</taxon>
        <taxon>Viridiplantae</taxon>
        <taxon>Streptophyta</taxon>
        <taxon>Embryophyta</taxon>
        <taxon>Tracheophyta</taxon>
        <taxon>Spermatophyta</taxon>
        <taxon>Magnoliopsida</taxon>
        <taxon>Liliopsida</taxon>
        <taxon>Asparagales</taxon>
        <taxon>Orchidaceae</taxon>
        <taxon>Apostasioideae</taxon>
        <taxon>Apostasia</taxon>
    </lineage>
</organism>
<feature type="domain" description="Cytochrome b561" evidence="11">
    <location>
        <begin position="649"/>
        <end position="851"/>
    </location>
</feature>
<dbReference type="InterPro" id="IPR006593">
    <property type="entry name" value="Cyt_b561/ferric_Rdtase_TM"/>
</dbReference>
<feature type="transmembrane region" description="Helical" evidence="8">
    <location>
        <begin position="719"/>
        <end position="739"/>
    </location>
</feature>
<evidence type="ECO:0000256" key="7">
    <source>
        <dbReference type="SAM" id="MobiDB-lite"/>
    </source>
</evidence>
<feature type="chain" id="PRO_5014183445" description="Cytochrome b561, DM13 and DOMON domain-containing protein" evidence="9">
    <location>
        <begin position="18"/>
        <end position="901"/>
    </location>
</feature>
<dbReference type="STRING" id="1088818.A0A2I0B546"/>
<dbReference type="Pfam" id="PF10517">
    <property type="entry name" value="DM13"/>
    <property type="match status" value="1"/>
</dbReference>
<dbReference type="Pfam" id="PF03188">
    <property type="entry name" value="Cytochrom_B561"/>
    <property type="match status" value="1"/>
</dbReference>
<proteinExistence type="predicted"/>
<protein>
    <recommendedName>
        <fullName evidence="15">Cytochrome b561, DM13 and DOMON domain-containing protein</fullName>
    </recommendedName>
</protein>
<keyword evidence="4" id="KW-0249">Electron transport</keyword>
<dbReference type="GO" id="GO:0016020">
    <property type="term" value="C:membrane"/>
    <property type="evidence" value="ECO:0007669"/>
    <property type="project" value="UniProtKB-SubCell"/>
</dbReference>
<dbReference type="PROSITE" id="PS50836">
    <property type="entry name" value="DOMON"/>
    <property type="match status" value="2"/>
</dbReference>
<dbReference type="Pfam" id="PF25489">
    <property type="entry name" value="At5g54830"/>
    <property type="match status" value="1"/>
</dbReference>
<feature type="region of interest" description="Disordered" evidence="7">
    <location>
        <begin position="142"/>
        <end position="161"/>
    </location>
</feature>
<evidence type="ECO:0000256" key="3">
    <source>
        <dbReference type="ARBA" id="ARBA00022692"/>
    </source>
</evidence>
<evidence type="ECO:0000259" key="10">
    <source>
        <dbReference type="PROSITE" id="PS50836"/>
    </source>
</evidence>
<keyword evidence="5 8" id="KW-1133">Transmembrane helix</keyword>
<dbReference type="InterPro" id="IPR057443">
    <property type="entry name" value="At5g54830-like"/>
</dbReference>
<dbReference type="CDD" id="cd08760">
    <property type="entry name" value="Cyt_b561_FRRS1_like"/>
    <property type="match status" value="1"/>
</dbReference>
<feature type="domain" description="DOMON" evidence="10">
    <location>
        <begin position="522"/>
        <end position="641"/>
    </location>
</feature>
<evidence type="ECO:0000256" key="5">
    <source>
        <dbReference type="ARBA" id="ARBA00022989"/>
    </source>
</evidence>
<evidence type="ECO:0000256" key="2">
    <source>
        <dbReference type="ARBA" id="ARBA00022448"/>
    </source>
</evidence>
<name>A0A2I0B546_9ASPA</name>
<dbReference type="CDD" id="cd09631">
    <property type="entry name" value="DOMON_DOH"/>
    <property type="match status" value="2"/>
</dbReference>
<evidence type="ECO:0000256" key="8">
    <source>
        <dbReference type="SAM" id="Phobius"/>
    </source>
</evidence>
<feature type="transmembrane region" description="Helical" evidence="8">
    <location>
        <begin position="790"/>
        <end position="808"/>
    </location>
</feature>
<evidence type="ECO:0000256" key="6">
    <source>
        <dbReference type="ARBA" id="ARBA00023136"/>
    </source>
</evidence>
<dbReference type="OrthoDB" id="2448405at2759"/>
<keyword evidence="2" id="KW-0813">Transport</keyword>
<reference evidence="13 14" key="1">
    <citation type="journal article" date="2017" name="Nature">
        <title>The Apostasia genome and the evolution of orchids.</title>
        <authorList>
            <person name="Zhang G.Q."/>
            <person name="Liu K.W."/>
            <person name="Li Z."/>
            <person name="Lohaus R."/>
            <person name="Hsiao Y.Y."/>
            <person name="Niu S.C."/>
            <person name="Wang J.Y."/>
            <person name="Lin Y.C."/>
            <person name="Xu Q."/>
            <person name="Chen L.J."/>
            <person name="Yoshida K."/>
            <person name="Fujiwara S."/>
            <person name="Wang Z.W."/>
            <person name="Zhang Y.Q."/>
            <person name="Mitsuda N."/>
            <person name="Wang M."/>
            <person name="Liu G.H."/>
            <person name="Pecoraro L."/>
            <person name="Huang H.X."/>
            <person name="Xiao X.J."/>
            <person name="Lin M."/>
            <person name="Wu X.Y."/>
            <person name="Wu W.L."/>
            <person name="Chen Y.Y."/>
            <person name="Chang S.B."/>
            <person name="Sakamoto S."/>
            <person name="Ohme-Takagi M."/>
            <person name="Yagi M."/>
            <person name="Zeng S.J."/>
            <person name="Shen C.Y."/>
            <person name="Yeh C.M."/>
            <person name="Luo Y.B."/>
            <person name="Tsai W.C."/>
            <person name="Van de Peer Y."/>
            <person name="Liu Z.J."/>
        </authorList>
    </citation>
    <scope>NUCLEOTIDE SEQUENCE [LARGE SCALE GENOMIC DNA]</scope>
    <source>
        <strain evidence="14">cv. Shenzhen</strain>
        <tissue evidence="13">Stem</tissue>
    </source>
</reference>
<sequence length="901" mass="99392">MAPFLLFLTLLIPSAVAVTTCQKDSSLAGFRSDLAMVQHQLRGVVTILDGCSFNVSQFDMLSGSDRVVWWGAAGDSFRNLTSGFQISAMPLMRTYRSESVTVRLLTNISWESISALAVWDVATASDFGHLLLGNVSVDSPALSPNPAPAPSPISGNADAPLPSRRLSHNQPTMFDNCRALSPTYRLRWTLLPEANSIAIGLEAVVGSQYYMAFGWADPQAASATMIHADVAVSGFTEDGVPFVEDYFITEYSECLLNKDGKVEGVCPDTIYEGSDPVGLVNNTKLIYGHRRDGVAFVRFDRPLISKDEKYDVRVNKAENMTVIWALGLMRPPDSLRPYYLPQNHGGPKLTTYGFFTLNVSEEVNECVGPLDAEDKEDQDLIIADGKTSLIVTSGPAMYYPNPPNPAKVIYINKKEAPHLRVERGVPVTFSIQAGHDVALYITSDPIGGNATSHNASETIYAGGADFEGVPASPKELIWEPDRNTPDQVYYQSFFGQKMGWKVQVVDGGLSDMYNNSVLLDDQQVTLFWTLSDDSISIAARGEKKSSYLAIGFGTGMVNSYSYIGWIDDEGKGHVNTYWIDGKDALGVHATSENITYVRCRSENGIITFEFTRPLNPSCNGRVECKNIIDPTTPLKVIWAMGAQWSSDHLSEKNMHSVTSSKAVRVLLLRGSAEAEQDLRPVLAVHGFMMFIAWGILLPGGILAARYLKHVKGDGWYQTHVYLQYSGIAIVLLGVLFAAAEIRGFYITSLHVKFGVTAIVLACIQPLNAYFRPKKPANGEISSSKRIMWEYFHAIVGRSAIVAGTIALFTGMKHLGNRYDSENVESLTWALIIWVLVATLLVMYLEYLKVLRERKDRSSVRGNWVLGNEEEDDSIDLLHPNRTIAEPNSNARLEVQLEPLNR</sequence>
<keyword evidence="9" id="KW-0732">Signal</keyword>
<dbReference type="PROSITE" id="PS50939">
    <property type="entry name" value="CYTOCHROME_B561"/>
    <property type="match status" value="1"/>
</dbReference>
<feature type="domain" description="DM13" evidence="12">
    <location>
        <begin position="28"/>
        <end position="133"/>
    </location>
</feature>
<evidence type="ECO:0008006" key="15">
    <source>
        <dbReference type="Google" id="ProtNLM"/>
    </source>
</evidence>
<keyword evidence="3 8" id="KW-0812">Transmembrane</keyword>
<comment type="subcellular location">
    <subcellularLocation>
        <location evidence="1">Membrane</location>
    </subcellularLocation>
</comment>
<dbReference type="InterPro" id="IPR045266">
    <property type="entry name" value="DOH_DOMON"/>
</dbReference>